<evidence type="ECO:0000313" key="1">
    <source>
        <dbReference type="EMBL" id="SFE40385.1"/>
    </source>
</evidence>
<dbReference type="OrthoDB" id="9802881at2"/>
<name>A0A1I2A8J5_9FIRM</name>
<dbReference type="Gene3D" id="3.90.550.20">
    <property type="match status" value="1"/>
</dbReference>
<keyword evidence="2" id="KW-1185">Reference proteome</keyword>
<dbReference type="EMBL" id="FONL01000005">
    <property type="protein sequence ID" value="SFE40385.1"/>
    <property type="molecule type" value="Genomic_DNA"/>
</dbReference>
<evidence type="ECO:0000313" key="2">
    <source>
        <dbReference type="Proteomes" id="UP000198896"/>
    </source>
</evidence>
<dbReference type="AlphaFoldDB" id="A0A1I2A8J5"/>
<proteinExistence type="predicted"/>
<dbReference type="Proteomes" id="UP000198896">
    <property type="component" value="Unassembled WGS sequence"/>
</dbReference>
<organism evidence="1 2">
    <name type="scientific">Succiniclasticum ruminis DSM 9236</name>
    <dbReference type="NCBI Taxonomy" id="1123323"/>
    <lineage>
        <taxon>Bacteria</taxon>
        <taxon>Bacillati</taxon>
        <taxon>Bacillota</taxon>
        <taxon>Negativicutes</taxon>
        <taxon>Acidaminococcales</taxon>
        <taxon>Acidaminococcaceae</taxon>
        <taxon>Succiniclasticum</taxon>
    </lineage>
</organism>
<sequence length="305" mass="35560">MKVSQAIELHKNFGFDVAFSSVCASMCKGASDYRNGNILKYLKEEYGDFIAEYRHKSYDAAAKNKNSKIVWTLWLQGDSPEVQPDVVRMCLKNMEKNCGSHPLKILTAENYLDYADIPGYIIDKVKSGQISFTHLSDLIRVCLLLNHGGMWLDATIFTTKKIPEGIFDRNYFTVKHAEKNVRNVSKERWTGFLQASESNNILSDFVYHFFLEYWKKQKILIHYLLIDYVYALAYNEIPACRKILDDVPLNNPELYNLDDLMSSRFDENVYKKLTAETMFFKLTWKKTYKESVFGNETFYGHLRNI</sequence>
<dbReference type="InterPro" id="IPR008441">
    <property type="entry name" value="AfumC-like_glycosyl_Trfase"/>
</dbReference>
<dbReference type="RefSeq" id="WP_093913278.1">
    <property type="nucleotide sequence ID" value="NZ_FONL01000005.1"/>
</dbReference>
<protein>
    <submittedName>
        <fullName evidence="1">Capsular polysaccharide synthesis protein</fullName>
    </submittedName>
</protein>
<dbReference type="Pfam" id="PF05704">
    <property type="entry name" value="Caps_synth"/>
    <property type="match status" value="1"/>
</dbReference>
<dbReference type="InterPro" id="IPR029044">
    <property type="entry name" value="Nucleotide-diphossugar_trans"/>
</dbReference>
<gene>
    <name evidence="1" type="ORF">SAMN05216245_10597</name>
</gene>
<reference evidence="1 2" key="1">
    <citation type="submission" date="2016-10" db="EMBL/GenBank/DDBJ databases">
        <authorList>
            <person name="de Groot N.N."/>
        </authorList>
    </citation>
    <scope>NUCLEOTIDE SEQUENCE [LARGE SCALE GENOMIC DNA]</scope>
    <source>
        <strain evidence="1 2">DSM 9236</strain>
    </source>
</reference>
<dbReference type="SUPFAM" id="SSF53448">
    <property type="entry name" value="Nucleotide-diphospho-sugar transferases"/>
    <property type="match status" value="1"/>
</dbReference>
<dbReference type="GO" id="GO:0016757">
    <property type="term" value="F:glycosyltransferase activity"/>
    <property type="evidence" value="ECO:0007669"/>
    <property type="project" value="InterPro"/>
</dbReference>
<accession>A0A1I2A8J5</accession>
<dbReference type="STRING" id="1123323.SAMN05216245_10597"/>